<dbReference type="Proteomes" id="UP000255265">
    <property type="component" value="Unassembled WGS sequence"/>
</dbReference>
<protein>
    <submittedName>
        <fullName evidence="1">Uncharacterized protein DUF4276</fullName>
    </submittedName>
</protein>
<evidence type="ECO:0000313" key="1">
    <source>
        <dbReference type="EMBL" id="RDI29122.1"/>
    </source>
</evidence>
<sequence>MVGRLVFLLEEPSMRVLLEGWLPRLVPGWVSGEHFLCVPHEGKSDLDRSIPRKLAVWRHTGDRFVIVRDNDNADCIEVKARLRRMCEQAGRPDSLIRLVCQELESWYLGDLAALAAAFDTPRIDSPANRKRFDAPDGWQKPSVEVKRLIPTFQKIGGARAMAAHLDALRNRSPSLHAFVTGVRRLHAEAAG</sequence>
<dbReference type="InterPro" id="IPR025455">
    <property type="entry name" value="DUF4276"/>
</dbReference>
<gene>
    <name evidence="1" type="ORF">DFR41_101878</name>
</gene>
<accession>A0A370FN16</accession>
<dbReference type="AlphaFoldDB" id="A0A370FN16"/>
<proteinExistence type="predicted"/>
<name>A0A370FN16_9BURK</name>
<dbReference type="RefSeq" id="WP_017760128.1">
    <property type="nucleotide sequence ID" value="NZ_QQAV01000001.1"/>
</dbReference>
<keyword evidence="2" id="KW-1185">Reference proteome</keyword>
<organism evidence="1 2">
    <name type="scientific">Pseudacidovorax intermedius</name>
    <dbReference type="NCBI Taxonomy" id="433924"/>
    <lineage>
        <taxon>Bacteria</taxon>
        <taxon>Pseudomonadati</taxon>
        <taxon>Pseudomonadota</taxon>
        <taxon>Betaproteobacteria</taxon>
        <taxon>Burkholderiales</taxon>
        <taxon>Comamonadaceae</taxon>
        <taxon>Pseudacidovorax</taxon>
    </lineage>
</organism>
<dbReference type="Pfam" id="PF14103">
    <property type="entry name" value="DUF4276"/>
    <property type="match status" value="1"/>
</dbReference>
<dbReference type="OrthoDB" id="283783at2"/>
<reference evidence="1 2" key="1">
    <citation type="submission" date="2018-07" db="EMBL/GenBank/DDBJ databases">
        <title>Genomic Encyclopedia of Type Strains, Phase IV (KMG-IV): sequencing the most valuable type-strain genomes for metagenomic binning, comparative biology and taxonomic classification.</title>
        <authorList>
            <person name="Goeker M."/>
        </authorList>
    </citation>
    <scope>NUCLEOTIDE SEQUENCE [LARGE SCALE GENOMIC DNA]</scope>
    <source>
        <strain evidence="1 2">DSM 21352</strain>
    </source>
</reference>
<dbReference type="EMBL" id="QQAV01000001">
    <property type="protein sequence ID" value="RDI29122.1"/>
    <property type="molecule type" value="Genomic_DNA"/>
</dbReference>
<evidence type="ECO:0000313" key="2">
    <source>
        <dbReference type="Proteomes" id="UP000255265"/>
    </source>
</evidence>
<comment type="caution">
    <text evidence="1">The sequence shown here is derived from an EMBL/GenBank/DDBJ whole genome shotgun (WGS) entry which is preliminary data.</text>
</comment>